<feature type="domain" description="Stress-response A/B barrel" evidence="1">
    <location>
        <begin position="2"/>
        <end position="96"/>
    </location>
</feature>
<dbReference type="PROSITE" id="PS51502">
    <property type="entry name" value="S_R_A_B_BARREL"/>
    <property type="match status" value="1"/>
</dbReference>
<accession>A0A8A7KK23</accession>
<evidence type="ECO:0000313" key="2">
    <source>
        <dbReference type="EMBL" id="QTL98464.1"/>
    </source>
</evidence>
<dbReference type="Gene3D" id="3.30.70.100">
    <property type="match status" value="1"/>
</dbReference>
<dbReference type="Pfam" id="PF07876">
    <property type="entry name" value="Dabb"/>
    <property type="match status" value="1"/>
</dbReference>
<dbReference type="InterPro" id="IPR011008">
    <property type="entry name" value="Dimeric_a/b-barrel"/>
</dbReference>
<keyword evidence="3" id="KW-1185">Reference proteome</keyword>
<organism evidence="2 3">
    <name type="scientific">Iocasia fonsfrigidae</name>
    <dbReference type="NCBI Taxonomy" id="2682810"/>
    <lineage>
        <taxon>Bacteria</taxon>
        <taxon>Bacillati</taxon>
        <taxon>Bacillota</taxon>
        <taxon>Clostridia</taxon>
        <taxon>Halanaerobiales</taxon>
        <taxon>Halanaerobiaceae</taxon>
        <taxon>Iocasia</taxon>
    </lineage>
</organism>
<evidence type="ECO:0000313" key="3">
    <source>
        <dbReference type="Proteomes" id="UP000665020"/>
    </source>
</evidence>
<dbReference type="InterPro" id="IPR013097">
    <property type="entry name" value="Dabb"/>
</dbReference>
<dbReference type="SMART" id="SM00886">
    <property type="entry name" value="Dabb"/>
    <property type="match status" value="1"/>
</dbReference>
<dbReference type="RefSeq" id="WP_125990666.1">
    <property type="nucleotide sequence ID" value="NZ_CP046640.1"/>
</dbReference>
<proteinExistence type="predicted"/>
<dbReference type="SUPFAM" id="SSF54909">
    <property type="entry name" value="Dimeric alpha+beta barrel"/>
    <property type="match status" value="1"/>
</dbReference>
<dbReference type="KEGG" id="ifn:GM661_11035"/>
<dbReference type="Proteomes" id="UP000665020">
    <property type="component" value="Chromosome"/>
</dbReference>
<dbReference type="EMBL" id="CP046640">
    <property type="protein sequence ID" value="QTL98464.1"/>
    <property type="molecule type" value="Genomic_DNA"/>
</dbReference>
<sequence length="98" mass="11591">MLKHIVMWDISDEIDNKEEIAYKIKEKLEILNDLIDELKFIEVGVNTNPSEAAKDLVLYSEFIDENHLNRYQNHPEHLKVVEFIKKHVASRVVVDYKV</sequence>
<dbReference type="AlphaFoldDB" id="A0A8A7KK23"/>
<protein>
    <submittedName>
        <fullName evidence="2">Dabb family protein</fullName>
    </submittedName>
</protein>
<dbReference type="PANTHER" id="PTHR37832">
    <property type="entry name" value="BLL2683 PROTEIN"/>
    <property type="match status" value="1"/>
</dbReference>
<dbReference type="PANTHER" id="PTHR37832:SF1">
    <property type="entry name" value="STRESS-RESPONSE A_B BARREL DOMAIN-CONTAINING PROTEIN"/>
    <property type="match status" value="1"/>
</dbReference>
<name>A0A8A7KK23_9FIRM</name>
<gene>
    <name evidence="2" type="ORF">GM661_11035</name>
</gene>
<reference evidence="2" key="1">
    <citation type="submission" date="2019-12" db="EMBL/GenBank/DDBJ databases">
        <authorList>
            <person name="zhang j."/>
            <person name="sun C.M."/>
        </authorList>
    </citation>
    <scope>NUCLEOTIDE SEQUENCE</scope>
    <source>
        <strain evidence="2">NS-1</strain>
    </source>
</reference>
<evidence type="ECO:0000259" key="1">
    <source>
        <dbReference type="PROSITE" id="PS51502"/>
    </source>
</evidence>